<dbReference type="PANTHER" id="PTHR31374:SF29">
    <property type="entry name" value="SAUR-LIKE AUXIN-RESPONSIVE PROTEIN FAMILY"/>
    <property type="match status" value="1"/>
</dbReference>
<comment type="similarity">
    <text evidence="1">Belongs to the ARG7 family.</text>
</comment>
<dbReference type="InterPro" id="IPR003676">
    <property type="entry name" value="SAUR_fam"/>
</dbReference>
<dbReference type="Pfam" id="PF02519">
    <property type="entry name" value="Auxin_inducible"/>
    <property type="match status" value="1"/>
</dbReference>
<accession>A0A4S8KG58</accession>
<feature type="compositionally biased region" description="Basic and acidic residues" evidence="2">
    <location>
        <begin position="1"/>
        <end position="11"/>
    </location>
</feature>
<dbReference type="Proteomes" id="UP000317650">
    <property type="component" value="Chromosome 4"/>
</dbReference>
<evidence type="ECO:0000256" key="3">
    <source>
        <dbReference type="SAM" id="Phobius"/>
    </source>
</evidence>
<keyword evidence="3" id="KW-0472">Membrane</keyword>
<keyword evidence="3" id="KW-0812">Transmembrane</keyword>
<proteinExistence type="inferred from homology"/>
<feature type="compositionally biased region" description="Basic residues" evidence="2">
    <location>
        <begin position="164"/>
        <end position="177"/>
    </location>
</feature>
<feature type="region of interest" description="Disordered" evidence="2">
    <location>
        <begin position="158"/>
        <end position="177"/>
    </location>
</feature>
<evidence type="ECO:0000256" key="1">
    <source>
        <dbReference type="ARBA" id="ARBA00006974"/>
    </source>
</evidence>
<dbReference type="PANTHER" id="PTHR31374">
    <property type="entry name" value="AUXIN-INDUCED PROTEIN-LIKE-RELATED"/>
    <property type="match status" value="1"/>
</dbReference>
<dbReference type="GO" id="GO:0009733">
    <property type="term" value="P:response to auxin"/>
    <property type="evidence" value="ECO:0007669"/>
    <property type="project" value="InterPro"/>
</dbReference>
<evidence type="ECO:0000313" key="5">
    <source>
        <dbReference type="Proteomes" id="UP000317650"/>
    </source>
</evidence>
<evidence type="ECO:0000313" key="4">
    <source>
        <dbReference type="EMBL" id="THU74310.1"/>
    </source>
</evidence>
<keyword evidence="5" id="KW-1185">Reference proteome</keyword>
<feature type="region of interest" description="Disordered" evidence="2">
    <location>
        <begin position="1"/>
        <end position="20"/>
    </location>
</feature>
<keyword evidence="3" id="KW-1133">Transmembrane helix</keyword>
<name>A0A4S8KG58_MUSBA</name>
<organism evidence="4 5">
    <name type="scientific">Musa balbisiana</name>
    <name type="common">Banana</name>
    <dbReference type="NCBI Taxonomy" id="52838"/>
    <lineage>
        <taxon>Eukaryota</taxon>
        <taxon>Viridiplantae</taxon>
        <taxon>Streptophyta</taxon>
        <taxon>Embryophyta</taxon>
        <taxon>Tracheophyta</taxon>
        <taxon>Spermatophyta</taxon>
        <taxon>Magnoliopsida</taxon>
        <taxon>Liliopsida</taxon>
        <taxon>Zingiberales</taxon>
        <taxon>Musaceae</taxon>
        <taxon>Musa</taxon>
    </lineage>
</organism>
<reference evidence="4 5" key="1">
    <citation type="journal article" date="2019" name="Nat. Plants">
        <title>Genome sequencing of Musa balbisiana reveals subgenome evolution and function divergence in polyploid bananas.</title>
        <authorList>
            <person name="Yao X."/>
        </authorList>
    </citation>
    <scope>NUCLEOTIDE SEQUENCE [LARGE SCALE GENOMIC DNA]</scope>
    <source>
        <strain evidence="5">cv. DH-PKW</strain>
        <tissue evidence="4">Leaves</tissue>
    </source>
</reference>
<feature type="transmembrane region" description="Helical" evidence="3">
    <location>
        <begin position="181"/>
        <end position="202"/>
    </location>
</feature>
<sequence>MRKNNEVDKKNNSHHHHHHGHLWTSLSFQLHMPHLGNDKEKAGMPPKGCMVMWVGQEGEEQQRFVVPVVYLNHPLFAKLLEEAEKEYGFDQKGAIVIPCGVDHFRHVQDLIDREGGAAGAAPAASHSRRHDDHHQNQHRHRQVINDHENERACAAAAAATAGGGHRHGDHHHHRQHSHHHLPHFAACFGAVDLSILVSFLFFDNDTNE</sequence>
<feature type="region of interest" description="Disordered" evidence="2">
    <location>
        <begin position="115"/>
        <end position="142"/>
    </location>
</feature>
<comment type="caution">
    <text evidence="4">The sequence shown here is derived from an EMBL/GenBank/DDBJ whole genome shotgun (WGS) entry which is preliminary data.</text>
</comment>
<evidence type="ECO:0000256" key="2">
    <source>
        <dbReference type="SAM" id="MobiDB-lite"/>
    </source>
</evidence>
<dbReference type="EMBL" id="PYDT01000001">
    <property type="protein sequence ID" value="THU74310.1"/>
    <property type="molecule type" value="Genomic_DNA"/>
</dbReference>
<protein>
    <submittedName>
        <fullName evidence="4">Uncharacterized protein</fullName>
    </submittedName>
</protein>
<dbReference type="AlphaFoldDB" id="A0A4S8KG58"/>
<gene>
    <name evidence="4" type="ORF">C4D60_Mb04t32010</name>
</gene>